<feature type="region of interest" description="Disordered" evidence="5">
    <location>
        <begin position="63"/>
        <end position="85"/>
    </location>
</feature>
<reference evidence="7" key="1">
    <citation type="submission" date="2020-08" db="EMBL/GenBank/DDBJ databases">
        <title>Multicomponent nature underlies the extraordinary mechanical properties of spider dragline silk.</title>
        <authorList>
            <person name="Kono N."/>
            <person name="Nakamura H."/>
            <person name="Mori M."/>
            <person name="Yoshida Y."/>
            <person name="Ohtoshi R."/>
            <person name="Malay A.D."/>
            <person name="Moran D.A.P."/>
            <person name="Tomita M."/>
            <person name="Numata K."/>
            <person name="Arakawa K."/>
        </authorList>
    </citation>
    <scope>NUCLEOTIDE SEQUENCE</scope>
</reference>
<feature type="region of interest" description="Disordered" evidence="5">
    <location>
        <begin position="119"/>
        <end position="141"/>
    </location>
</feature>
<evidence type="ECO:0000313" key="8">
    <source>
        <dbReference type="Proteomes" id="UP000886998"/>
    </source>
</evidence>
<feature type="chain" id="PRO_5036500349" evidence="6">
    <location>
        <begin position="27"/>
        <end position="412"/>
    </location>
</feature>
<dbReference type="SUPFAM" id="SSF57501">
    <property type="entry name" value="Cystine-knot cytokines"/>
    <property type="match status" value="1"/>
</dbReference>
<evidence type="ECO:0000256" key="4">
    <source>
        <dbReference type="ARBA" id="ARBA00022729"/>
    </source>
</evidence>
<feature type="signal peptide" evidence="6">
    <location>
        <begin position="1"/>
        <end position="26"/>
    </location>
</feature>
<gene>
    <name evidence="7" type="primary">AVEN_137348_1</name>
    <name evidence="7" type="ORF">TNIN_188281</name>
</gene>
<evidence type="ECO:0000313" key="7">
    <source>
        <dbReference type="EMBL" id="GFY70636.1"/>
    </source>
</evidence>
<protein>
    <submittedName>
        <fullName evidence="7">Uncharacterized protein</fullName>
    </submittedName>
</protein>
<evidence type="ECO:0000256" key="5">
    <source>
        <dbReference type="SAM" id="MobiDB-lite"/>
    </source>
</evidence>
<name>A0A8X6YGK8_9ARAC</name>
<keyword evidence="3" id="KW-0964">Secreted</keyword>
<evidence type="ECO:0000256" key="2">
    <source>
        <dbReference type="ARBA" id="ARBA00007236"/>
    </source>
</evidence>
<dbReference type="InterPro" id="IPR029034">
    <property type="entry name" value="Cystine-knot_cytokine"/>
</dbReference>
<dbReference type="GO" id="GO:0005125">
    <property type="term" value="F:cytokine activity"/>
    <property type="evidence" value="ECO:0007669"/>
    <property type="project" value="InterPro"/>
</dbReference>
<proteinExistence type="inferred from homology"/>
<dbReference type="Gene3D" id="2.10.90.10">
    <property type="entry name" value="Cystine-knot cytokines"/>
    <property type="match status" value="1"/>
</dbReference>
<organism evidence="7 8">
    <name type="scientific">Trichonephila inaurata madagascariensis</name>
    <dbReference type="NCBI Taxonomy" id="2747483"/>
    <lineage>
        <taxon>Eukaryota</taxon>
        <taxon>Metazoa</taxon>
        <taxon>Ecdysozoa</taxon>
        <taxon>Arthropoda</taxon>
        <taxon>Chelicerata</taxon>
        <taxon>Arachnida</taxon>
        <taxon>Araneae</taxon>
        <taxon>Araneomorphae</taxon>
        <taxon>Entelegynae</taxon>
        <taxon>Araneoidea</taxon>
        <taxon>Nephilidae</taxon>
        <taxon>Trichonephila</taxon>
        <taxon>Trichonephila inaurata</taxon>
    </lineage>
</organism>
<evidence type="ECO:0000256" key="1">
    <source>
        <dbReference type="ARBA" id="ARBA00004613"/>
    </source>
</evidence>
<evidence type="ECO:0000256" key="3">
    <source>
        <dbReference type="ARBA" id="ARBA00022525"/>
    </source>
</evidence>
<comment type="subcellular location">
    <subcellularLocation>
        <location evidence="1">Secreted</location>
    </subcellularLocation>
</comment>
<dbReference type="EMBL" id="BMAV01018355">
    <property type="protein sequence ID" value="GFY70636.1"/>
    <property type="molecule type" value="Genomic_DNA"/>
</dbReference>
<comment type="similarity">
    <text evidence="2">Belongs to the IL-17 family.</text>
</comment>
<dbReference type="OrthoDB" id="6428198at2759"/>
<keyword evidence="4 6" id="KW-0732">Signal</keyword>
<keyword evidence="8" id="KW-1185">Reference proteome</keyword>
<sequence>MILKHCKVPFILTVFYLLKQFSISNSHDPDQVDLEFFYEREVADFENWFQEKIQNHEVEIPRTSENSMPHQRNGHHRRPQEPIFEKKAEVKHTNRDEDNNRHRSFKSHDELFQIEHRDILPSTNQETGNDNFENRERLSGPSSIVDEIDDELEAYVDTLLHPVKKIDDGIGQETEYSEDKIDGNRRKHHVEDIVVVIHKSDSDLTASSVEFLNEISPSGEPENKQDEPKLRLVAEDFPDEPMAPDVCSVTNHRFNDKKTCSSSAHYTFEPHFSAPYSKNVKKQMKKRYAKNRGEDDSICDYRTEGPDLDVTERALCPFTWNVSKRNPARIPEYLYEAKCACQKSRGVTHTAVCVELKSKIRVLWRVGCENNLHVYKEGWEEINVACVPVGQATGEGQPGARIKFPPLTNSQT</sequence>
<dbReference type="AlphaFoldDB" id="A0A8X6YGK8"/>
<dbReference type="GO" id="GO:0005576">
    <property type="term" value="C:extracellular region"/>
    <property type="evidence" value="ECO:0007669"/>
    <property type="project" value="UniProtKB-SubCell"/>
</dbReference>
<feature type="region of interest" description="Disordered" evidence="5">
    <location>
        <begin position="393"/>
        <end position="412"/>
    </location>
</feature>
<comment type="caution">
    <text evidence="7">The sequence shown here is derived from an EMBL/GenBank/DDBJ whole genome shotgun (WGS) entry which is preliminary data.</text>
</comment>
<evidence type="ECO:0000256" key="6">
    <source>
        <dbReference type="SAM" id="SignalP"/>
    </source>
</evidence>
<feature type="compositionally biased region" description="Polar residues" evidence="5">
    <location>
        <begin position="121"/>
        <end position="131"/>
    </location>
</feature>
<accession>A0A8X6YGK8</accession>
<dbReference type="InterPro" id="IPR010345">
    <property type="entry name" value="IL-17_fam"/>
</dbReference>
<dbReference type="Pfam" id="PF06083">
    <property type="entry name" value="IL17"/>
    <property type="match status" value="1"/>
</dbReference>
<dbReference type="Proteomes" id="UP000886998">
    <property type="component" value="Unassembled WGS sequence"/>
</dbReference>